<dbReference type="InterPro" id="IPR026307">
    <property type="entry name" value="TMEM132"/>
</dbReference>
<gene>
    <name evidence="2" type="ORF">GSTENG00011121001</name>
</gene>
<organism evidence="2">
    <name type="scientific">Tetraodon nigroviridis</name>
    <name type="common">Spotted green pufferfish</name>
    <name type="synonym">Chelonodon nigroviridis</name>
    <dbReference type="NCBI Taxonomy" id="99883"/>
    <lineage>
        <taxon>Eukaryota</taxon>
        <taxon>Metazoa</taxon>
        <taxon>Chordata</taxon>
        <taxon>Craniata</taxon>
        <taxon>Vertebrata</taxon>
        <taxon>Euteleostomi</taxon>
        <taxon>Actinopterygii</taxon>
        <taxon>Neopterygii</taxon>
        <taxon>Teleostei</taxon>
        <taxon>Neoteleostei</taxon>
        <taxon>Acanthomorphata</taxon>
        <taxon>Eupercaria</taxon>
        <taxon>Tetraodontiformes</taxon>
        <taxon>Tetradontoidea</taxon>
        <taxon>Tetraodontidae</taxon>
        <taxon>Tetraodon</taxon>
    </lineage>
</organism>
<dbReference type="KEGG" id="tng:GSTEN00011121G001"/>
<dbReference type="OrthoDB" id="10026202at2759"/>
<name>Q4SX52_TETNG</name>
<sequence>QVFSPLSDVILAKKTIKVTDEKVTITEMGVQLVTGLSLTLQLSPGSNRALLATTTAEETLQNPKEEALVSAWLQFSDGSQTPLDIYDPASYRMTGMSLDQGVVSVQDRPPTVVAEGEGEGVLVRLEMAICEACQKSKRKSTIAVGNGSLKVKF</sequence>
<feature type="domain" description="Transmembrane protein TMEM132 sixth" evidence="1">
    <location>
        <begin position="24"/>
        <end position="135"/>
    </location>
</feature>
<evidence type="ECO:0000259" key="1">
    <source>
        <dbReference type="Pfam" id="PF23487"/>
    </source>
</evidence>
<dbReference type="Pfam" id="PF23487">
    <property type="entry name" value="Ig_TMEM132_6th"/>
    <property type="match status" value="1"/>
</dbReference>
<dbReference type="InterPro" id="IPR055424">
    <property type="entry name" value="Ig_TMEM132_6th"/>
</dbReference>
<dbReference type="AlphaFoldDB" id="Q4SX52"/>
<dbReference type="EMBL" id="CAAE01012994">
    <property type="protein sequence ID" value="CAF94780.1"/>
    <property type="molecule type" value="Genomic_DNA"/>
</dbReference>
<accession>Q4SX52</accession>
<protein>
    <submittedName>
        <fullName evidence="2">Chromosome undetermined SCAF12994, whole genome shotgun sequence</fullName>
    </submittedName>
</protein>
<reference evidence="2" key="2">
    <citation type="submission" date="2004-02" db="EMBL/GenBank/DDBJ databases">
        <authorList>
            <consortium name="Genoscope"/>
            <consortium name="Whitehead Institute Centre for Genome Research"/>
        </authorList>
    </citation>
    <scope>NUCLEOTIDE SEQUENCE</scope>
</reference>
<reference evidence="2" key="1">
    <citation type="journal article" date="2004" name="Nature">
        <title>Genome duplication in the teleost fish Tetraodon nigroviridis reveals the early vertebrate proto-karyotype.</title>
        <authorList>
            <person name="Jaillon O."/>
            <person name="Aury J.-M."/>
            <person name="Brunet F."/>
            <person name="Petit J.-L."/>
            <person name="Stange-Thomann N."/>
            <person name="Mauceli E."/>
            <person name="Bouneau L."/>
            <person name="Fischer C."/>
            <person name="Ozouf-Costaz C."/>
            <person name="Bernot A."/>
            <person name="Nicaud S."/>
            <person name="Jaffe D."/>
            <person name="Fisher S."/>
            <person name="Lutfalla G."/>
            <person name="Dossat C."/>
            <person name="Segurens B."/>
            <person name="Dasilva C."/>
            <person name="Salanoubat M."/>
            <person name="Levy M."/>
            <person name="Boudet N."/>
            <person name="Castellano S."/>
            <person name="Anthouard V."/>
            <person name="Jubin C."/>
            <person name="Castelli V."/>
            <person name="Katinka M."/>
            <person name="Vacherie B."/>
            <person name="Biemont C."/>
            <person name="Skalli Z."/>
            <person name="Cattolico L."/>
            <person name="Poulain J."/>
            <person name="De Berardinis V."/>
            <person name="Cruaud C."/>
            <person name="Duprat S."/>
            <person name="Brottier P."/>
            <person name="Coutanceau J.-P."/>
            <person name="Gouzy J."/>
            <person name="Parra G."/>
            <person name="Lardier G."/>
            <person name="Chapple C."/>
            <person name="McKernan K.J."/>
            <person name="McEwan P."/>
            <person name="Bosak S."/>
            <person name="Kellis M."/>
            <person name="Volff J.-N."/>
            <person name="Guigo R."/>
            <person name="Zody M.C."/>
            <person name="Mesirov J."/>
            <person name="Lindblad-Toh K."/>
            <person name="Birren B."/>
            <person name="Nusbaum C."/>
            <person name="Kahn D."/>
            <person name="Robinson-Rechavi M."/>
            <person name="Laudet V."/>
            <person name="Schachter V."/>
            <person name="Quetier F."/>
            <person name="Saurin W."/>
            <person name="Scarpelli C."/>
            <person name="Wincker P."/>
            <person name="Lander E.S."/>
            <person name="Weissenbach J."/>
            <person name="Roest Crollius H."/>
        </authorList>
    </citation>
    <scope>NUCLEOTIDE SEQUENCE [LARGE SCALE GENOMIC DNA]</scope>
</reference>
<dbReference type="PANTHER" id="PTHR13388:SF23">
    <property type="entry name" value="TRANSMEMBRANE PROTEIN 132C"/>
    <property type="match status" value="1"/>
</dbReference>
<dbReference type="PANTHER" id="PTHR13388">
    <property type="entry name" value="DETONATOR, ISOFORM E"/>
    <property type="match status" value="1"/>
</dbReference>
<proteinExistence type="predicted"/>
<feature type="non-terminal residue" evidence="2">
    <location>
        <position position="1"/>
    </location>
</feature>
<evidence type="ECO:0000313" key="2">
    <source>
        <dbReference type="EMBL" id="CAF94780.1"/>
    </source>
</evidence>
<feature type="non-terminal residue" evidence="2">
    <location>
        <position position="153"/>
    </location>
</feature>